<feature type="domain" description="Solute-binding protein family 3/N-terminal" evidence="7">
    <location>
        <begin position="30"/>
        <end position="247"/>
    </location>
</feature>
<sequence length="334" mass="35898">MNRKQTATLLVFGLVLWLGLGTSRAAAGEALRAGYVHVFDDAPVVIARDKGFFAAQGLDATVTAFTSGPTLVKGLVTGQLDIGILGFTNAITWSAQGADLKIIGKVQDGYHALITRKDRGINSVADLKNRSLATQAVGSTADIVLKGVVLKKAGLNDQSLQFVYTSPATALASLRAGRVDAAFLFEPYDSMARLSLPVTEIYEVGKSWPFPCMVAIVPGKLISEKPAVVKKALASIKQSIEFMKTNPAEASRVLAPAFMPEGGLTTDSGTVSAEEVMRRSLTTNTFDWRLSPADLKRMEELSGIMKELGILKKDVPLSSVVDLRWQKELERSAR</sequence>
<comment type="similarity">
    <text evidence="2">Belongs to the bacterial solute-binding protein SsuA/TauA family.</text>
</comment>
<dbReference type="AlphaFoldDB" id="A0A932GR68"/>
<dbReference type="InterPro" id="IPR001638">
    <property type="entry name" value="Solute-binding_3/MltF_N"/>
</dbReference>
<keyword evidence="6" id="KW-0472">Membrane</keyword>
<organism evidence="8 9">
    <name type="scientific">Tectimicrobiota bacterium</name>
    <dbReference type="NCBI Taxonomy" id="2528274"/>
    <lineage>
        <taxon>Bacteria</taxon>
        <taxon>Pseudomonadati</taxon>
        <taxon>Nitrospinota/Tectimicrobiota group</taxon>
        <taxon>Candidatus Tectimicrobiota</taxon>
    </lineage>
</organism>
<dbReference type="SUPFAM" id="SSF53850">
    <property type="entry name" value="Periplasmic binding protein-like II"/>
    <property type="match status" value="1"/>
</dbReference>
<evidence type="ECO:0000256" key="3">
    <source>
        <dbReference type="ARBA" id="ARBA00022448"/>
    </source>
</evidence>
<dbReference type="CDD" id="cd13553">
    <property type="entry name" value="PBP2_NrtA_CpmA_like"/>
    <property type="match status" value="1"/>
</dbReference>
<comment type="caution">
    <text evidence="8">The sequence shown here is derived from an EMBL/GenBank/DDBJ whole genome shotgun (WGS) entry which is preliminary data.</text>
</comment>
<dbReference type="InterPro" id="IPR044527">
    <property type="entry name" value="NrtA/CpmA_ABC-bd_dom"/>
</dbReference>
<keyword evidence="3" id="KW-0813">Transport</keyword>
<dbReference type="SMART" id="SM00062">
    <property type="entry name" value="PBPb"/>
    <property type="match status" value="1"/>
</dbReference>
<evidence type="ECO:0000256" key="1">
    <source>
        <dbReference type="ARBA" id="ARBA00004308"/>
    </source>
</evidence>
<accession>A0A932GR68</accession>
<proteinExistence type="inferred from homology"/>
<reference evidence="8" key="1">
    <citation type="submission" date="2020-07" db="EMBL/GenBank/DDBJ databases">
        <title>Huge and variable diversity of episymbiotic CPR bacteria and DPANN archaea in groundwater ecosystems.</title>
        <authorList>
            <person name="He C.Y."/>
            <person name="Keren R."/>
            <person name="Whittaker M."/>
            <person name="Farag I.F."/>
            <person name="Doudna J."/>
            <person name="Cate J.H.D."/>
            <person name="Banfield J.F."/>
        </authorList>
    </citation>
    <scope>NUCLEOTIDE SEQUENCE</scope>
    <source>
        <strain evidence="8">NC_groundwater_717_Ag_S-0.2um_59_8</strain>
    </source>
</reference>
<dbReference type="Gene3D" id="3.40.190.10">
    <property type="entry name" value="Periplasmic binding protein-like II"/>
    <property type="match status" value="2"/>
</dbReference>
<dbReference type="PANTHER" id="PTHR30024">
    <property type="entry name" value="ALIPHATIC SULFONATES-BINDING PROTEIN-RELATED"/>
    <property type="match status" value="1"/>
</dbReference>
<keyword evidence="4" id="KW-1003">Cell membrane</keyword>
<protein>
    <submittedName>
        <fullName evidence="8">ABC transporter substrate-binding protein</fullName>
    </submittedName>
</protein>
<name>A0A932GR68_UNCTE</name>
<evidence type="ECO:0000259" key="7">
    <source>
        <dbReference type="SMART" id="SM00062"/>
    </source>
</evidence>
<evidence type="ECO:0000313" key="9">
    <source>
        <dbReference type="Proteomes" id="UP000741360"/>
    </source>
</evidence>
<evidence type="ECO:0000313" key="8">
    <source>
        <dbReference type="EMBL" id="MBI3015644.1"/>
    </source>
</evidence>
<evidence type="ECO:0000256" key="6">
    <source>
        <dbReference type="ARBA" id="ARBA00023136"/>
    </source>
</evidence>
<keyword evidence="5" id="KW-0997">Cell inner membrane</keyword>
<evidence type="ECO:0000256" key="2">
    <source>
        <dbReference type="ARBA" id="ARBA00010742"/>
    </source>
</evidence>
<comment type="subcellular location">
    <subcellularLocation>
        <location evidence="1">Endomembrane system</location>
    </subcellularLocation>
</comment>
<gene>
    <name evidence="8" type="ORF">HYY65_11445</name>
</gene>
<dbReference type="EMBL" id="JACPSX010000217">
    <property type="protein sequence ID" value="MBI3015644.1"/>
    <property type="molecule type" value="Genomic_DNA"/>
</dbReference>
<dbReference type="Proteomes" id="UP000741360">
    <property type="component" value="Unassembled WGS sequence"/>
</dbReference>
<evidence type="ECO:0000256" key="5">
    <source>
        <dbReference type="ARBA" id="ARBA00022519"/>
    </source>
</evidence>
<dbReference type="Pfam" id="PF09084">
    <property type="entry name" value="NMT1"/>
    <property type="match status" value="1"/>
</dbReference>
<dbReference type="InterPro" id="IPR015168">
    <property type="entry name" value="SsuA/THI5"/>
</dbReference>
<evidence type="ECO:0000256" key="4">
    <source>
        <dbReference type="ARBA" id="ARBA00022475"/>
    </source>
</evidence>
<dbReference type="GO" id="GO:0012505">
    <property type="term" value="C:endomembrane system"/>
    <property type="evidence" value="ECO:0007669"/>
    <property type="project" value="UniProtKB-SubCell"/>
</dbReference>